<evidence type="ECO:0000313" key="3">
    <source>
        <dbReference type="Proteomes" id="UP000464318"/>
    </source>
</evidence>
<name>A0A6P1QUE3_9FLAO</name>
<accession>A0A6P1QUE3</accession>
<reference evidence="2 3" key="1">
    <citation type="submission" date="2018-04" db="EMBL/GenBank/DDBJ databases">
        <title>Characteristic and Complete Genome Sequencing of A Novel Member of Infective Endocarditis Causative Bacteria: Bergeyella cardium QL-PH.</title>
        <authorList>
            <person name="Pan H."/>
            <person name="Sun E."/>
            <person name="Zhang Y."/>
        </authorList>
    </citation>
    <scope>NUCLEOTIDE SEQUENCE [LARGE SCALE GENOMIC DNA]</scope>
    <source>
        <strain evidence="2 3">HPQL</strain>
    </source>
</reference>
<feature type="compositionally biased region" description="Polar residues" evidence="1">
    <location>
        <begin position="19"/>
        <end position="35"/>
    </location>
</feature>
<dbReference type="RefSeq" id="WP_160224246.1">
    <property type="nucleotide sequence ID" value="NZ_CP029149.1"/>
</dbReference>
<feature type="region of interest" description="Disordered" evidence="1">
    <location>
        <begin position="15"/>
        <end position="43"/>
    </location>
</feature>
<evidence type="ECO:0000313" key="2">
    <source>
        <dbReference type="EMBL" id="QHN65419.1"/>
    </source>
</evidence>
<dbReference type="EMBL" id="CP029149">
    <property type="protein sequence ID" value="QHN65419.1"/>
    <property type="molecule type" value="Genomic_DNA"/>
</dbReference>
<dbReference type="InterPro" id="IPR043732">
    <property type="entry name" value="DUF5675"/>
</dbReference>
<proteinExistence type="predicted"/>
<dbReference type="OrthoDB" id="976756at2"/>
<dbReference type="Pfam" id="PF18925">
    <property type="entry name" value="DUF5675"/>
    <property type="match status" value="1"/>
</dbReference>
<organism evidence="2 3">
    <name type="scientific">Bergeyella cardium</name>
    <dbReference type="NCBI Taxonomy" id="1585976"/>
    <lineage>
        <taxon>Bacteria</taxon>
        <taxon>Pseudomonadati</taxon>
        <taxon>Bacteroidota</taxon>
        <taxon>Flavobacteriia</taxon>
        <taxon>Flavobacteriales</taxon>
        <taxon>Weeksellaceae</taxon>
        <taxon>Bergeyella</taxon>
    </lineage>
</organism>
<dbReference type="Proteomes" id="UP000464318">
    <property type="component" value="Chromosome"/>
</dbReference>
<dbReference type="KEGG" id="bcad:DBX24_05725"/>
<keyword evidence="3" id="KW-1185">Reference proteome</keyword>
<evidence type="ECO:0000256" key="1">
    <source>
        <dbReference type="SAM" id="MobiDB-lite"/>
    </source>
</evidence>
<dbReference type="AlphaFoldDB" id="A0A6P1QUE3"/>
<sequence length="73" mass="7930">MKKNKDVSKNRLILYHAGNNGSNTEGCNMPGTTKGNGVIGGSKPKMQELRTFIKSKGASNIKTIINNKIPEKK</sequence>
<protein>
    <submittedName>
        <fullName evidence="2">Uncharacterized protein</fullName>
    </submittedName>
</protein>
<gene>
    <name evidence="2" type="ORF">DBX24_05725</name>
</gene>